<accession>A0ABQ5KDP1</accession>
<keyword evidence="3" id="KW-1185">Reference proteome</keyword>
<dbReference type="PANTHER" id="PTHR43014:SF2">
    <property type="entry name" value="MERCURIC REDUCTASE"/>
    <property type="match status" value="1"/>
</dbReference>
<dbReference type="PANTHER" id="PTHR43014">
    <property type="entry name" value="MERCURIC REDUCTASE"/>
    <property type="match status" value="1"/>
</dbReference>
<dbReference type="Pfam" id="PF00070">
    <property type="entry name" value="Pyr_redox"/>
    <property type="match status" value="1"/>
</dbReference>
<dbReference type="InterPro" id="IPR036188">
    <property type="entry name" value="FAD/NAD-bd_sf"/>
</dbReference>
<evidence type="ECO:0000313" key="3">
    <source>
        <dbReference type="Proteomes" id="UP001057375"/>
    </source>
</evidence>
<organism evidence="2 3">
    <name type="scientific">Aduncisulcus paluster</name>
    <dbReference type="NCBI Taxonomy" id="2918883"/>
    <lineage>
        <taxon>Eukaryota</taxon>
        <taxon>Metamonada</taxon>
        <taxon>Carpediemonas-like organisms</taxon>
        <taxon>Aduncisulcus</taxon>
    </lineage>
</organism>
<dbReference type="SUPFAM" id="SSF51905">
    <property type="entry name" value="FAD/NAD(P)-binding domain"/>
    <property type="match status" value="1"/>
</dbReference>
<gene>
    <name evidence="2" type="ORF">ADUPG1_005595</name>
</gene>
<dbReference type="InterPro" id="IPR039648">
    <property type="entry name" value="DHPH_N"/>
</dbReference>
<name>A0ABQ5KDP1_9EUKA</name>
<sequence length="93" mass="9794">VLGGGPIAVEMAQSFQRLGSKVTVIQRSNQILSREDEDMAGYVMEGMAEDGVRFILGSTVHEVRHSEGAAEVLLESGGETMAVTGSQLLVAMG</sequence>
<dbReference type="Proteomes" id="UP001057375">
    <property type="component" value="Unassembled WGS sequence"/>
</dbReference>
<evidence type="ECO:0000259" key="1">
    <source>
        <dbReference type="Pfam" id="PF00070"/>
    </source>
</evidence>
<comment type="caution">
    <text evidence="2">The sequence shown here is derived from an EMBL/GenBank/DDBJ whole genome shotgun (WGS) entry which is preliminary data.</text>
</comment>
<evidence type="ECO:0000313" key="2">
    <source>
        <dbReference type="EMBL" id="GKT30678.1"/>
    </source>
</evidence>
<feature type="non-terminal residue" evidence="2">
    <location>
        <position position="93"/>
    </location>
</feature>
<protein>
    <submittedName>
        <fullName evidence="2">FAD-dependent oxidoreductase</fullName>
    </submittedName>
</protein>
<feature type="non-terminal residue" evidence="2">
    <location>
        <position position="1"/>
    </location>
</feature>
<dbReference type="EMBL" id="BQXS01008980">
    <property type="protein sequence ID" value="GKT30678.1"/>
    <property type="molecule type" value="Genomic_DNA"/>
</dbReference>
<proteinExistence type="predicted"/>
<feature type="domain" description="Pyridine nucleotide-disulphide oxidoreductase N-terminal" evidence="1">
    <location>
        <begin position="1"/>
        <end position="75"/>
    </location>
</feature>
<dbReference type="Gene3D" id="3.50.50.60">
    <property type="entry name" value="FAD/NAD(P)-binding domain"/>
    <property type="match status" value="1"/>
</dbReference>
<reference evidence="2" key="1">
    <citation type="submission" date="2022-03" db="EMBL/GenBank/DDBJ databases">
        <title>Draft genome sequence of Aduncisulcus paluster, a free-living microaerophilic Fornicata.</title>
        <authorList>
            <person name="Yuyama I."/>
            <person name="Kume K."/>
            <person name="Tamura T."/>
            <person name="Inagaki Y."/>
            <person name="Hashimoto T."/>
        </authorList>
    </citation>
    <scope>NUCLEOTIDE SEQUENCE</scope>
    <source>
        <strain evidence="2">NY0171</strain>
    </source>
</reference>